<proteinExistence type="predicted"/>
<comment type="caution">
    <text evidence="1">The sequence shown here is derived from an EMBL/GenBank/DDBJ whole genome shotgun (WGS) entry which is preliminary data.</text>
</comment>
<evidence type="ECO:0000313" key="1">
    <source>
        <dbReference type="EMBL" id="KAK1141294.1"/>
    </source>
</evidence>
<organism evidence="1 2">
    <name type="scientific">Aspergillus melleus</name>
    <dbReference type="NCBI Taxonomy" id="138277"/>
    <lineage>
        <taxon>Eukaryota</taxon>
        <taxon>Fungi</taxon>
        <taxon>Dikarya</taxon>
        <taxon>Ascomycota</taxon>
        <taxon>Pezizomycotina</taxon>
        <taxon>Eurotiomycetes</taxon>
        <taxon>Eurotiomycetidae</taxon>
        <taxon>Eurotiales</taxon>
        <taxon>Aspergillaceae</taxon>
        <taxon>Aspergillus</taxon>
        <taxon>Aspergillus subgen. Circumdati</taxon>
    </lineage>
</organism>
<name>A0ACC3ATW5_9EURO</name>
<dbReference type="EMBL" id="JAOPJF010000066">
    <property type="protein sequence ID" value="KAK1141294.1"/>
    <property type="molecule type" value="Genomic_DNA"/>
</dbReference>
<reference evidence="1 2" key="1">
    <citation type="journal article" date="2023" name="ACS Omega">
        <title>Identification of the Neoaspergillic Acid Biosynthesis Gene Cluster by Establishing an In Vitro CRISPR-Ribonucleoprotein Genetic System in Aspergillus melleus.</title>
        <authorList>
            <person name="Yuan B."/>
            <person name="Grau M.F."/>
            <person name="Murata R.M."/>
            <person name="Torok T."/>
            <person name="Venkateswaran K."/>
            <person name="Stajich J.E."/>
            <person name="Wang C.C.C."/>
        </authorList>
    </citation>
    <scope>NUCLEOTIDE SEQUENCE [LARGE SCALE GENOMIC DNA]</scope>
    <source>
        <strain evidence="1 2">IMV 1140</strain>
    </source>
</reference>
<sequence length="122" mass="14313">MYKVSHLPRWWLWYVFIALPETAKSFEEEVRQALSILSHSHLKLRGWGQFVYEDLKSIPTERNGPYGLIVKVYIHPGTCVRGDPKGRKRVEYQALKTLESLLDDDPPQRLLVNVDHNYDFSD</sequence>
<gene>
    <name evidence="1" type="ORF">N8T08_009198</name>
</gene>
<accession>A0ACC3ATW5</accession>
<dbReference type="Proteomes" id="UP001177260">
    <property type="component" value="Unassembled WGS sequence"/>
</dbReference>
<keyword evidence="2" id="KW-1185">Reference proteome</keyword>
<evidence type="ECO:0000313" key="2">
    <source>
        <dbReference type="Proteomes" id="UP001177260"/>
    </source>
</evidence>
<protein>
    <submittedName>
        <fullName evidence="1">Uncharacterized protein</fullName>
    </submittedName>
</protein>